<dbReference type="RefSeq" id="WP_281794313.1">
    <property type="nucleotide sequence ID" value="NZ_BSDR01000001.1"/>
</dbReference>
<evidence type="ECO:0000313" key="1">
    <source>
        <dbReference type="EMBL" id="GLI34867.1"/>
    </source>
</evidence>
<proteinExistence type="predicted"/>
<dbReference type="Proteomes" id="UP001144372">
    <property type="component" value="Unassembled WGS sequence"/>
</dbReference>
<dbReference type="AlphaFoldDB" id="A0A9W6FU18"/>
<keyword evidence="2" id="KW-1185">Reference proteome</keyword>
<accession>A0A9W6FU18</accession>
<reference evidence="1" key="1">
    <citation type="submission" date="2022-12" db="EMBL/GenBank/DDBJ databases">
        <title>Reference genome sequencing for broad-spectrum identification of bacterial and archaeal isolates by mass spectrometry.</title>
        <authorList>
            <person name="Sekiguchi Y."/>
            <person name="Tourlousse D.M."/>
        </authorList>
    </citation>
    <scope>NUCLEOTIDE SEQUENCE</scope>
    <source>
        <strain evidence="1">ASRB1</strain>
    </source>
</reference>
<gene>
    <name evidence="1" type="ORF">DAMNIGENAA_23000</name>
</gene>
<evidence type="ECO:0000313" key="2">
    <source>
        <dbReference type="Proteomes" id="UP001144372"/>
    </source>
</evidence>
<comment type="caution">
    <text evidence="1">The sequence shown here is derived from an EMBL/GenBank/DDBJ whole genome shotgun (WGS) entry which is preliminary data.</text>
</comment>
<organism evidence="1 2">
    <name type="scientific">Desulforhabdus amnigena</name>
    <dbReference type="NCBI Taxonomy" id="40218"/>
    <lineage>
        <taxon>Bacteria</taxon>
        <taxon>Pseudomonadati</taxon>
        <taxon>Thermodesulfobacteriota</taxon>
        <taxon>Syntrophobacteria</taxon>
        <taxon>Syntrophobacterales</taxon>
        <taxon>Syntrophobacteraceae</taxon>
        <taxon>Desulforhabdus</taxon>
    </lineage>
</organism>
<dbReference type="EMBL" id="BSDR01000001">
    <property type="protein sequence ID" value="GLI34867.1"/>
    <property type="molecule type" value="Genomic_DNA"/>
</dbReference>
<sequence length="273" mass="31054">MTDSVVYNIPVSMVETYAGRSLIVRSRDPAEIVEGLSMEDLARVSYVQVLSIHPDLERLTLWGQNIPVDLVVQDPERDLPLLYQCSPLLARHPVRVSVPVAPGFSKVVKLAVSLNFAVKLQVFQPDPFLFEELSRAAHWYLRHATVSQPIEYFHSLFLAFYRGDPVTLWAIQEEDPSHNRYITDEGKETLSKRFAEGDLKGEVTSFVTRFRDELIAEERECSSCEFLGNCSCYFKWPSREYRCDGVKALFETIKDAAEELRGDLAAFHSMGGK</sequence>
<protein>
    <submittedName>
        <fullName evidence="1">Uncharacterized protein</fullName>
    </submittedName>
</protein>
<name>A0A9W6FU18_9BACT</name>